<gene>
    <name evidence="2" type="ORF">B0J12DRAFT_128996</name>
</gene>
<protein>
    <submittedName>
        <fullName evidence="2">Uncharacterized protein</fullName>
    </submittedName>
</protein>
<dbReference type="Proteomes" id="UP000774617">
    <property type="component" value="Unassembled WGS sequence"/>
</dbReference>
<keyword evidence="1" id="KW-0812">Transmembrane</keyword>
<organism evidence="2 3">
    <name type="scientific">Macrophomina phaseolina</name>
    <dbReference type="NCBI Taxonomy" id="35725"/>
    <lineage>
        <taxon>Eukaryota</taxon>
        <taxon>Fungi</taxon>
        <taxon>Dikarya</taxon>
        <taxon>Ascomycota</taxon>
        <taxon>Pezizomycotina</taxon>
        <taxon>Dothideomycetes</taxon>
        <taxon>Dothideomycetes incertae sedis</taxon>
        <taxon>Botryosphaeriales</taxon>
        <taxon>Botryosphaeriaceae</taxon>
        <taxon>Macrophomina</taxon>
    </lineage>
</organism>
<sequence length="105" mass="12549">MALRFQSSFLFFFFFFIGWEVKKYQVVGRFKMVGLRENPVEGNFPLLHIGWLFDKRRARRREYVGGYLLIFRISFFLSVFLLLGLAYKAREVHIPLPVVFSFLSL</sequence>
<comment type="caution">
    <text evidence="2">The sequence shown here is derived from an EMBL/GenBank/DDBJ whole genome shotgun (WGS) entry which is preliminary data.</text>
</comment>
<keyword evidence="3" id="KW-1185">Reference proteome</keyword>
<dbReference type="EMBL" id="JAGTJR010000016">
    <property type="protein sequence ID" value="KAH7047597.1"/>
    <property type="molecule type" value="Genomic_DNA"/>
</dbReference>
<accession>A0ABQ8G854</accession>
<name>A0ABQ8G854_9PEZI</name>
<evidence type="ECO:0000256" key="1">
    <source>
        <dbReference type="SAM" id="Phobius"/>
    </source>
</evidence>
<feature type="transmembrane region" description="Helical" evidence="1">
    <location>
        <begin position="6"/>
        <end position="22"/>
    </location>
</feature>
<feature type="transmembrane region" description="Helical" evidence="1">
    <location>
        <begin position="64"/>
        <end position="87"/>
    </location>
</feature>
<keyword evidence="1" id="KW-0472">Membrane</keyword>
<evidence type="ECO:0000313" key="3">
    <source>
        <dbReference type="Proteomes" id="UP000774617"/>
    </source>
</evidence>
<keyword evidence="1" id="KW-1133">Transmembrane helix</keyword>
<reference evidence="2 3" key="1">
    <citation type="journal article" date="2021" name="Nat. Commun.">
        <title>Genetic determinants of endophytism in the Arabidopsis root mycobiome.</title>
        <authorList>
            <person name="Mesny F."/>
            <person name="Miyauchi S."/>
            <person name="Thiergart T."/>
            <person name="Pickel B."/>
            <person name="Atanasova L."/>
            <person name="Karlsson M."/>
            <person name="Huettel B."/>
            <person name="Barry K.W."/>
            <person name="Haridas S."/>
            <person name="Chen C."/>
            <person name="Bauer D."/>
            <person name="Andreopoulos W."/>
            <person name="Pangilinan J."/>
            <person name="LaButti K."/>
            <person name="Riley R."/>
            <person name="Lipzen A."/>
            <person name="Clum A."/>
            <person name="Drula E."/>
            <person name="Henrissat B."/>
            <person name="Kohler A."/>
            <person name="Grigoriev I.V."/>
            <person name="Martin F.M."/>
            <person name="Hacquard S."/>
        </authorList>
    </citation>
    <scope>NUCLEOTIDE SEQUENCE [LARGE SCALE GENOMIC DNA]</scope>
    <source>
        <strain evidence="2 3">MPI-SDFR-AT-0080</strain>
    </source>
</reference>
<proteinExistence type="predicted"/>
<evidence type="ECO:0000313" key="2">
    <source>
        <dbReference type="EMBL" id="KAH7047597.1"/>
    </source>
</evidence>